<dbReference type="NCBIfam" id="TIGR03882">
    <property type="entry name" value="cyclo_dehyd_2"/>
    <property type="match status" value="1"/>
</dbReference>
<dbReference type="InterPro" id="IPR022291">
    <property type="entry name" value="Bacteriocin_synth_cyclodeHase"/>
</dbReference>
<dbReference type="Proteomes" id="UP000612585">
    <property type="component" value="Unassembled WGS sequence"/>
</dbReference>
<dbReference type="Gene3D" id="3.30.40.250">
    <property type="match status" value="1"/>
</dbReference>
<proteinExistence type="predicted"/>
<dbReference type="InterPro" id="IPR003776">
    <property type="entry name" value="YcaO-like_dom"/>
</dbReference>
<dbReference type="Gene3D" id="3.30.160.660">
    <property type="match status" value="1"/>
</dbReference>
<name>A0A8J3ZHS2_9ACTN</name>
<dbReference type="PROSITE" id="PS51664">
    <property type="entry name" value="YCAO"/>
    <property type="match status" value="1"/>
</dbReference>
<comment type="caution">
    <text evidence="2">The sequence shown here is derived from an EMBL/GenBank/DDBJ whole genome shotgun (WGS) entry which is preliminary data.</text>
</comment>
<sequence length="653" mass="72092">MNCRVPQVLADDQRLVAHYLHDRLIRAAGRRQHPVRLHVALLGAHDMLSADPGMPRHPDIPDTGTRGVLPVYLTGGTVLIGPLGGEGPCFLCLARRWQLVRTGVVRDALESGRPVAAHHASLFLTGFGLEAIWQSVRHTADVPPAARPTDRHGHPFVHELRLKDLTVRRYPIVADSQCPRCGVPTEDSAENARVILRSRTKRSIDDFRINPVAGYDLEQDAYVNPVCGVAGTGADPGLTSTTTAHVKGHLGIRGGGYIQETLWAGHSDSYARSALLGMMEAHERIAGTQPRGFSKVMVDTYRNLRDTALDPAECGLYSDEFYAGSRHYVPFHPDLAIPWVWGFSLRDVRPVLVPASITYYHLVDQVGRFVQECSNGCASGGCLEEAILHAALELIERDAFLIAWYAKPQLPEVDAHSCTTVRSRLMIDRISMYGYDIRLFDARIGFPIPVVIVVAQRRDGGMGTLIFGSGASFDPEAAIASGLYEVASAIPEFADYTKLHAREISTRAAAFDRVLSLSDHAALFGLPEMAHHAAHLLGDGRPADPRPVQAVYQDWQRTRPRTLDLLDDLNFCVRSVVEAGFDLIVVDQTSPEQEEIPIRTASVVIPGLLPIDFGWSRQRALHMTRTRTVLNRIGWRDRDLEASELNRAPHPFP</sequence>
<dbReference type="EMBL" id="BOPG01000117">
    <property type="protein sequence ID" value="GIJ64444.1"/>
    <property type="molecule type" value="Genomic_DNA"/>
</dbReference>
<organism evidence="2 3">
    <name type="scientific">Virgisporangium aurantiacum</name>
    <dbReference type="NCBI Taxonomy" id="175570"/>
    <lineage>
        <taxon>Bacteria</taxon>
        <taxon>Bacillati</taxon>
        <taxon>Actinomycetota</taxon>
        <taxon>Actinomycetes</taxon>
        <taxon>Micromonosporales</taxon>
        <taxon>Micromonosporaceae</taxon>
        <taxon>Virgisporangium</taxon>
    </lineage>
</organism>
<dbReference type="InterPro" id="IPR027624">
    <property type="entry name" value="TOMM_cyclo_SagD"/>
</dbReference>
<keyword evidence="3" id="KW-1185">Reference proteome</keyword>
<evidence type="ECO:0000313" key="3">
    <source>
        <dbReference type="Proteomes" id="UP000612585"/>
    </source>
</evidence>
<reference evidence="2" key="1">
    <citation type="submission" date="2021-01" db="EMBL/GenBank/DDBJ databases">
        <title>Whole genome shotgun sequence of Virgisporangium aurantiacum NBRC 16421.</title>
        <authorList>
            <person name="Komaki H."/>
            <person name="Tamura T."/>
        </authorList>
    </citation>
    <scope>NUCLEOTIDE SEQUENCE</scope>
    <source>
        <strain evidence="2">NBRC 16421</strain>
    </source>
</reference>
<accession>A0A8J3ZHS2</accession>
<evidence type="ECO:0000259" key="1">
    <source>
        <dbReference type="PROSITE" id="PS51664"/>
    </source>
</evidence>
<feature type="domain" description="YcaO" evidence="1">
    <location>
        <begin position="265"/>
        <end position="653"/>
    </location>
</feature>
<gene>
    <name evidence="2" type="ORF">Vau01_119600</name>
</gene>
<protein>
    <recommendedName>
        <fullName evidence="1">YcaO domain-containing protein</fullName>
    </recommendedName>
</protein>
<dbReference type="Pfam" id="PF02624">
    <property type="entry name" value="YcaO"/>
    <property type="match status" value="1"/>
</dbReference>
<evidence type="ECO:0000313" key="2">
    <source>
        <dbReference type="EMBL" id="GIJ64444.1"/>
    </source>
</evidence>
<dbReference type="AlphaFoldDB" id="A0A8J3ZHS2"/>
<dbReference type="PANTHER" id="PTHR37809:SF1">
    <property type="entry name" value="RIBOSOMAL PROTEIN S12 METHYLTHIOTRANSFERASE ACCESSORY FACTOR YCAO"/>
    <property type="match status" value="1"/>
</dbReference>
<dbReference type="PANTHER" id="PTHR37809">
    <property type="entry name" value="RIBOSOMAL PROTEIN S12 METHYLTHIOTRANSFERASE ACCESSORY FACTOR YCAO"/>
    <property type="match status" value="1"/>
</dbReference>
<dbReference type="NCBIfam" id="TIGR03604">
    <property type="entry name" value="TOMM_cyclo_SagD"/>
    <property type="match status" value="1"/>
</dbReference>
<dbReference type="Gene3D" id="3.40.50.720">
    <property type="entry name" value="NAD(P)-binding Rossmann-like Domain"/>
    <property type="match status" value="1"/>
</dbReference>
<dbReference type="Gene3D" id="3.30.1330.230">
    <property type="match status" value="1"/>
</dbReference>